<evidence type="ECO:0000259" key="4">
    <source>
        <dbReference type="Pfam" id="PF00550"/>
    </source>
</evidence>
<dbReference type="SUPFAM" id="SSF51735">
    <property type="entry name" value="NAD(P)-binding Rossmann-fold domains"/>
    <property type="match status" value="1"/>
</dbReference>
<dbReference type="AlphaFoldDB" id="A0A0G4PLU4"/>
<dbReference type="InterPro" id="IPR051414">
    <property type="entry name" value="Adenylate-forming_Reductase"/>
</dbReference>
<keyword evidence="6" id="KW-0436">Ligase</keyword>
<evidence type="ECO:0000313" key="6">
    <source>
        <dbReference type="EMBL" id="CRL27156.1"/>
    </source>
</evidence>
<protein>
    <submittedName>
        <fullName evidence="6">AMP-dependent synthetase/ligase</fullName>
    </submittedName>
</protein>
<dbReference type="SUPFAM" id="SSF47336">
    <property type="entry name" value="ACP-like"/>
    <property type="match status" value="1"/>
</dbReference>
<dbReference type="Gene3D" id="3.40.50.12780">
    <property type="entry name" value="N-terminal domain of ligase-like"/>
    <property type="match status" value="1"/>
</dbReference>
<dbReference type="InterPro" id="IPR036291">
    <property type="entry name" value="NAD(P)-bd_dom_sf"/>
</dbReference>
<dbReference type="InterPro" id="IPR013120">
    <property type="entry name" value="FAR_NAD-bd"/>
</dbReference>
<evidence type="ECO:0000259" key="3">
    <source>
        <dbReference type="Pfam" id="PF00501"/>
    </source>
</evidence>
<evidence type="ECO:0000256" key="1">
    <source>
        <dbReference type="ARBA" id="ARBA00022450"/>
    </source>
</evidence>
<dbReference type="Pfam" id="PF23562">
    <property type="entry name" value="AMP-binding_C_3"/>
    <property type="match status" value="1"/>
</dbReference>
<dbReference type="Proteomes" id="UP000053732">
    <property type="component" value="Unassembled WGS sequence"/>
</dbReference>
<dbReference type="Pfam" id="PF07993">
    <property type="entry name" value="NAD_binding_4"/>
    <property type="match status" value="1"/>
</dbReference>
<dbReference type="PANTHER" id="PTHR43439">
    <property type="entry name" value="PHENYLACETATE-COENZYME A LIGASE"/>
    <property type="match status" value="1"/>
</dbReference>
<keyword evidence="7" id="KW-1185">Reference proteome</keyword>
<gene>
    <name evidence="6" type="ORF">PCAMFM013_S021g000071</name>
</gene>
<dbReference type="PANTHER" id="PTHR43439:SF2">
    <property type="entry name" value="ENZYME, PUTATIVE (JCVI)-RELATED"/>
    <property type="match status" value="1"/>
</dbReference>
<dbReference type="EMBL" id="HG793154">
    <property type="protein sequence ID" value="CRL27156.1"/>
    <property type="molecule type" value="Genomic_DNA"/>
</dbReference>
<keyword evidence="1" id="KW-0596">Phosphopantetheine</keyword>
<dbReference type="SUPFAM" id="SSF56801">
    <property type="entry name" value="Acetyl-CoA synthetase-like"/>
    <property type="match status" value="1"/>
</dbReference>
<dbReference type="Pfam" id="PF00501">
    <property type="entry name" value="AMP-binding"/>
    <property type="match status" value="1"/>
</dbReference>
<dbReference type="Gene3D" id="3.40.50.720">
    <property type="entry name" value="NAD(P)-binding Rossmann-like Domain"/>
    <property type="match status" value="1"/>
</dbReference>
<evidence type="ECO:0000313" key="7">
    <source>
        <dbReference type="Proteomes" id="UP000053732"/>
    </source>
</evidence>
<feature type="domain" description="AMP-dependent synthetase/ligase" evidence="3">
    <location>
        <begin position="199"/>
        <end position="353"/>
    </location>
</feature>
<sequence length="1055" mass="117991">MESHRKRLLARTVDDRAETNPSQRFAVIPQGSEISNGFQTISIKDLARAVNFMCWWIESIIGPAQFPETLAYMGSNDVRYFIFMLACQKTGYQAFLPSTRNSDEAHVHLLKTTICTKFFFSEERQTRTLEIQGLASALDIFQVPTIKKILSDERGLHHYSYSKSYADAENDTTCIIHSSGTTGKLRGMWHRELALIPATGMPKPVYLTNGFFMTIDSLSHLARPAGRQPSMFHDLDQTELVLATTPFFHLMGLVSFLFSVWFEVPTLIGPDKPLSVDHMTELLRTAQPTAAVCPPSILEDMSHSDKALACLKELKSVYFGGAPLSLETGERLRKYTQLISIFGSSEAGVIPGLVPEDPDNWGYLEWNEAYGVDMQDVSDGVFEMVIPRHENARNFKGIFHTYPDINVYSTNDLYTPHPTNPHLWKFHGRKDDVIVLSNGEKFTPVGMETIIEGHPLVGRAVVVGQSRFQAGLLIELSHEGPDMDAKLFIEEVWPTVQGANQTIAAHGRVMKNKIWFAVKAKPFKTTPKGSVQRRAVLQDYEKEIDAMYAEDLEDDLDQCLPERLDYESVTEYIRQIITGVLENPKIANSQDFYSAGLDSLMTIHVSRVLQKGIQLCRPDVKAGAINTQTIYRNPTIDRLSRVVMAILDGKTQDGIPRAEKIQSLVDKYTSDLPAREVYRQNGLPSPSTVILTGSTGSLGTYLLHSLLSSDSITKVYCLNRSDAESRQKKSFEEKGLHLGANDWKEKVEFLQASFGEPRFGLNESKYQDLLDSVDTIIHNAWKVDFNHSVDSFEDTHIQGVRRFIDFSLGSRSNAHLHFISSIGTVGAWTPEMGASIPEEPMEDIAVVLPQGYGESKYIAERICLEASQRSHVPTSVYRVGQIAGPTTTRGQWNPQEWLPTIIATSKAMGKIPNRLGSTAVDWVPVDTLSNIIVEIVNTRHRSLPDARWAVFHLTNPERAPWSSLIPAIQSQYTVEPVAFSAWIAELESITNPSSADIASKPALKLLGFYRGLQDEGSALSVALDVRRAKEASVSMRALGPVSSSLMRNWLQQWRF</sequence>
<feature type="domain" description="Carrier" evidence="4">
    <location>
        <begin position="571"/>
        <end position="641"/>
    </location>
</feature>
<reference evidence="6 7" key="1">
    <citation type="journal article" date="2014" name="Nat. Commun.">
        <title>Multiple recent horizontal transfers of a large genomic region in cheese making fungi.</title>
        <authorList>
            <person name="Cheeseman K."/>
            <person name="Ropars J."/>
            <person name="Renault P."/>
            <person name="Dupont J."/>
            <person name="Gouzy J."/>
            <person name="Branca A."/>
            <person name="Abraham A.L."/>
            <person name="Ceppi M."/>
            <person name="Conseiller E."/>
            <person name="Debuchy R."/>
            <person name="Malagnac F."/>
            <person name="Goarin A."/>
            <person name="Silar P."/>
            <person name="Lacoste S."/>
            <person name="Sallet E."/>
            <person name="Bensimon A."/>
            <person name="Giraud T."/>
            <person name="Brygoo Y."/>
        </authorList>
    </citation>
    <scope>NUCLEOTIDE SEQUENCE [LARGE SCALE GENOMIC DNA]</scope>
    <source>
        <strain evidence="7">FM 013</strain>
    </source>
</reference>
<dbReference type="GO" id="GO:0016874">
    <property type="term" value="F:ligase activity"/>
    <property type="evidence" value="ECO:0007669"/>
    <property type="project" value="UniProtKB-KW"/>
</dbReference>
<evidence type="ECO:0000259" key="5">
    <source>
        <dbReference type="Pfam" id="PF07993"/>
    </source>
</evidence>
<dbReference type="Gene3D" id="1.10.1200.10">
    <property type="entry name" value="ACP-like"/>
    <property type="match status" value="1"/>
</dbReference>
<dbReference type="InterPro" id="IPR000873">
    <property type="entry name" value="AMP-dep_synth/lig_dom"/>
</dbReference>
<organism evidence="6 7">
    <name type="scientific">Penicillium camemberti (strain FM 013)</name>
    <dbReference type="NCBI Taxonomy" id="1429867"/>
    <lineage>
        <taxon>Eukaryota</taxon>
        <taxon>Fungi</taxon>
        <taxon>Dikarya</taxon>
        <taxon>Ascomycota</taxon>
        <taxon>Pezizomycotina</taxon>
        <taxon>Eurotiomycetes</taxon>
        <taxon>Eurotiomycetidae</taxon>
        <taxon>Eurotiales</taxon>
        <taxon>Aspergillaceae</taxon>
        <taxon>Penicillium</taxon>
    </lineage>
</organism>
<dbReference type="InterPro" id="IPR042099">
    <property type="entry name" value="ANL_N_sf"/>
</dbReference>
<dbReference type="InterPro" id="IPR009081">
    <property type="entry name" value="PP-bd_ACP"/>
</dbReference>
<keyword evidence="2" id="KW-0597">Phosphoprotein</keyword>
<evidence type="ECO:0000256" key="2">
    <source>
        <dbReference type="ARBA" id="ARBA00022553"/>
    </source>
</evidence>
<dbReference type="GO" id="GO:0044550">
    <property type="term" value="P:secondary metabolite biosynthetic process"/>
    <property type="evidence" value="ECO:0007669"/>
    <property type="project" value="UniProtKB-ARBA"/>
</dbReference>
<dbReference type="Pfam" id="PF00550">
    <property type="entry name" value="PP-binding"/>
    <property type="match status" value="1"/>
</dbReference>
<dbReference type="InterPro" id="IPR036736">
    <property type="entry name" value="ACP-like_sf"/>
</dbReference>
<feature type="domain" description="Thioester reductase (TE)" evidence="5">
    <location>
        <begin position="691"/>
        <end position="932"/>
    </location>
</feature>
<proteinExistence type="predicted"/>
<dbReference type="STRING" id="1429867.A0A0G4PLU4"/>
<accession>A0A0G4PLU4</accession>
<name>A0A0G4PLU4_PENC3</name>